<dbReference type="CDD" id="cd00564">
    <property type="entry name" value="TMP_TenI"/>
    <property type="match status" value="1"/>
</dbReference>
<name>A0A0A7ACQ5_9CHLO</name>
<evidence type="ECO:0000256" key="6">
    <source>
        <dbReference type="ARBA" id="ARBA00022977"/>
    </source>
</evidence>
<dbReference type="InterPro" id="IPR029056">
    <property type="entry name" value="Ribokinase-like"/>
</dbReference>
<dbReference type="GO" id="GO:0005829">
    <property type="term" value="C:cytosol"/>
    <property type="evidence" value="ECO:0007669"/>
    <property type="project" value="TreeGrafter"/>
</dbReference>
<evidence type="ECO:0000259" key="10">
    <source>
        <dbReference type="Pfam" id="PF02581"/>
    </source>
</evidence>
<evidence type="ECO:0000256" key="3">
    <source>
        <dbReference type="ARBA" id="ARBA00022679"/>
    </source>
</evidence>
<reference evidence="12" key="1">
    <citation type="submission" date="2013-06" db="EMBL/GenBank/DDBJ databases">
        <title>Riboswitches are present across eukaryotes and reveal alternatives to vitamin B1 uptake in widespread marine microbes.</title>
        <authorList>
            <person name="Worden A.Z."/>
            <person name="McRose D."/>
            <person name="Sudek S."/>
            <person name="Yu H."/>
        </authorList>
    </citation>
    <scope>NUCLEOTIDE SEQUENCE</scope>
    <source>
        <strain evidence="12">CCMP725</strain>
    </source>
</reference>
<evidence type="ECO:0000313" key="12">
    <source>
        <dbReference type="EMBL" id="AHF22066.1"/>
    </source>
</evidence>
<evidence type="ECO:0000256" key="7">
    <source>
        <dbReference type="ARBA" id="ARBA00047334"/>
    </source>
</evidence>
<comment type="pathway">
    <text evidence="1">Cofactor biosynthesis; thiamine diphosphate biosynthesis; thiamine phosphate from 4-amino-2-methyl-5-diphosphomethylpyrimidine and 4-methyl-5-(2-phosphoethyl)-thiazole: step 1/1.</text>
</comment>
<gene>
    <name evidence="12" type="primary">th1</name>
</gene>
<dbReference type="NCBIfam" id="TIGR00693">
    <property type="entry name" value="thiE"/>
    <property type="match status" value="1"/>
</dbReference>
<dbReference type="Pfam" id="PF02581">
    <property type="entry name" value="TMP-TENI"/>
    <property type="match status" value="1"/>
</dbReference>
<feature type="domain" description="Pyridoxamine kinase/Phosphomethylpyrimidine kinase" evidence="11">
    <location>
        <begin position="1"/>
        <end position="132"/>
    </location>
</feature>
<keyword evidence="6" id="KW-0784">Thiamine biosynthesis</keyword>
<dbReference type="EC" id="2.5.1.3" evidence="2"/>
<sequence>LFPLATIITPNTTEASALLGGRPVIDIQDMEEAAVSLHAFGSRYVLVKGGHLVGSSSAKGTAVDVLYDGQEMFHLSADVVDTKHTHGTGCTLASSIAAHLARGYVPKEAVTNGKAYITSLLEVSKTISHGTGVQKPMSHEMLIQPKQGLSFATGLSPSRNLCDLRCYGVTDPLCNEKCGRTMVEAVRLAVAGGATIIQLREKDLDARKFVELAREVLAVTRPHGIPVLINDRVDVAIASDADGVHVGQSDINVSDVRAMLGPQKIIGVSVGSVDEAIHAERDGADYLGAGGAYPTGTKVDANCIGVSMIGSICRAVDIPVVAIGGIKLENAAESIAVGADGVAVVSGIFAADDPESACRDFLKIVDEALISRVTEDRNSSS</sequence>
<keyword evidence="5" id="KW-0460">Magnesium</keyword>
<evidence type="ECO:0000256" key="8">
    <source>
        <dbReference type="ARBA" id="ARBA00047851"/>
    </source>
</evidence>
<comment type="catalytic activity">
    <reaction evidence="8">
        <text>2-(2-carboxy-4-methylthiazol-5-yl)ethyl phosphate + 4-amino-2-methyl-5-(diphosphooxymethyl)pyrimidine + 2 H(+) = thiamine phosphate + CO2 + diphosphate</text>
        <dbReference type="Rhea" id="RHEA:47848"/>
        <dbReference type="ChEBI" id="CHEBI:15378"/>
        <dbReference type="ChEBI" id="CHEBI:16526"/>
        <dbReference type="ChEBI" id="CHEBI:33019"/>
        <dbReference type="ChEBI" id="CHEBI:37575"/>
        <dbReference type="ChEBI" id="CHEBI:57841"/>
        <dbReference type="ChEBI" id="CHEBI:62890"/>
        <dbReference type="EC" id="2.5.1.3"/>
    </reaction>
</comment>
<organism evidence="12">
    <name type="scientific">Pyramimonas parkeae</name>
    <dbReference type="NCBI Taxonomy" id="36894"/>
    <lineage>
        <taxon>Eukaryota</taxon>
        <taxon>Viridiplantae</taxon>
        <taxon>Chlorophyta</taxon>
        <taxon>Pyramimonadophyceae</taxon>
        <taxon>Pyramimonadales</taxon>
        <taxon>Pyramimonadaceae</taxon>
        <taxon>Pyramimonas</taxon>
        <taxon>Pyramimonas subgen. Trichocystis</taxon>
    </lineage>
</organism>
<feature type="non-terminal residue" evidence="12">
    <location>
        <position position="1"/>
    </location>
</feature>
<dbReference type="FunFam" id="3.20.20.70:FF:000096">
    <property type="entry name" value="Thiamine-phosphate synthase"/>
    <property type="match status" value="1"/>
</dbReference>
<dbReference type="GO" id="GO:0008972">
    <property type="term" value="F:phosphomethylpyrimidine kinase activity"/>
    <property type="evidence" value="ECO:0007669"/>
    <property type="project" value="TreeGrafter"/>
</dbReference>
<dbReference type="Gene3D" id="3.40.1190.20">
    <property type="match status" value="1"/>
</dbReference>
<dbReference type="AlphaFoldDB" id="A0A0A7ACQ5"/>
<evidence type="ECO:0000256" key="2">
    <source>
        <dbReference type="ARBA" id="ARBA00012830"/>
    </source>
</evidence>
<evidence type="ECO:0000259" key="11">
    <source>
        <dbReference type="Pfam" id="PF08543"/>
    </source>
</evidence>
<dbReference type="InterPro" id="IPR036206">
    <property type="entry name" value="ThiamineP_synth_sf"/>
</dbReference>
<dbReference type="GO" id="GO:0008902">
    <property type="term" value="F:hydroxymethylpyrimidine kinase activity"/>
    <property type="evidence" value="ECO:0007669"/>
    <property type="project" value="TreeGrafter"/>
</dbReference>
<feature type="domain" description="Thiamine phosphate synthase/TenI" evidence="10">
    <location>
        <begin position="167"/>
        <end position="348"/>
    </location>
</feature>
<evidence type="ECO:0000256" key="9">
    <source>
        <dbReference type="ARBA" id="ARBA00047883"/>
    </source>
</evidence>
<keyword evidence="4" id="KW-0479">Metal-binding</keyword>
<dbReference type="UniPathway" id="UPA00060">
    <property type="reaction ID" value="UER00141"/>
</dbReference>
<comment type="catalytic activity">
    <reaction evidence="9">
        <text>2-[(2R,5Z)-2-carboxy-4-methylthiazol-5(2H)-ylidene]ethyl phosphate + 4-amino-2-methyl-5-(diphosphooxymethyl)pyrimidine + 2 H(+) = thiamine phosphate + CO2 + diphosphate</text>
        <dbReference type="Rhea" id="RHEA:47844"/>
        <dbReference type="ChEBI" id="CHEBI:15378"/>
        <dbReference type="ChEBI" id="CHEBI:16526"/>
        <dbReference type="ChEBI" id="CHEBI:33019"/>
        <dbReference type="ChEBI" id="CHEBI:37575"/>
        <dbReference type="ChEBI" id="CHEBI:57841"/>
        <dbReference type="ChEBI" id="CHEBI:62899"/>
        <dbReference type="EC" id="2.5.1.3"/>
    </reaction>
</comment>
<dbReference type="SUPFAM" id="SSF53613">
    <property type="entry name" value="Ribokinase-like"/>
    <property type="match status" value="1"/>
</dbReference>
<dbReference type="Pfam" id="PF08543">
    <property type="entry name" value="Phos_pyr_kin"/>
    <property type="match status" value="1"/>
</dbReference>
<dbReference type="HAMAP" id="MF_00097">
    <property type="entry name" value="TMP_synthase"/>
    <property type="match status" value="1"/>
</dbReference>
<dbReference type="InterPro" id="IPR013785">
    <property type="entry name" value="Aldolase_TIM"/>
</dbReference>
<dbReference type="GO" id="GO:0009228">
    <property type="term" value="P:thiamine biosynthetic process"/>
    <property type="evidence" value="ECO:0007669"/>
    <property type="project" value="UniProtKB-KW"/>
</dbReference>
<dbReference type="EMBL" id="KF381169">
    <property type="protein sequence ID" value="AHF22066.1"/>
    <property type="molecule type" value="mRNA"/>
</dbReference>
<dbReference type="PANTHER" id="PTHR20858:SF17">
    <property type="entry name" value="HYDROXYMETHYLPYRIMIDINE_PHOSPHOMETHYLPYRIMIDINE KINASE THI20-RELATED"/>
    <property type="match status" value="1"/>
</dbReference>
<dbReference type="Gene3D" id="3.20.20.70">
    <property type="entry name" value="Aldolase class I"/>
    <property type="match status" value="1"/>
</dbReference>
<accession>A0A0A7ACQ5</accession>
<dbReference type="PANTHER" id="PTHR20858">
    <property type="entry name" value="PHOSPHOMETHYLPYRIMIDINE KINASE"/>
    <property type="match status" value="1"/>
</dbReference>
<dbReference type="InterPro" id="IPR034291">
    <property type="entry name" value="TMP_synthase"/>
</dbReference>
<evidence type="ECO:0000256" key="5">
    <source>
        <dbReference type="ARBA" id="ARBA00022842"/>
    </source>
</evidence>
<dbReference type="InterPro" id="IPR022998">
    <property type="entry name" value="ThiamineP_synth_TenI"/>
</dbReference>
<dbReference type="InterPro" id="IPR013749">
    <property type="entry name" value="PM/HMP-P_kinase-1"/>
</dbReference>
<comment type="catalytic activity">
    <reaction evidence="7">
        <text>4-methyl-5-(2-phosphooxyethyl)-thiazole + 4-amino-2-methyl-5-(diphosphooxymethyl)pyrimidine + H(+) = thiamine phosphate + diphosphate</text>
        <dbReference type="Rhea" id="RHEA:22328"/>
        <dbReference type="ChEBI" id="CHEBI:15378"/>
        <dbReference type="ChEBI" id="CHEBI:33019"/>
        <dbReference type="ChEBI" id="CHEBI:37575"/>
        <dbReference type="ChEBI" id="CHEBI:57841"/>
        <dbReference type="ChEBI" id="CHEBI:58296"/>
        <dbReference type="EC" id="2.5.1.3"/>
    </reaction>
</comment>
<dbReference type="SUPFAM" id="SSF51391">
    <property type="entry name" value="Thiamin phosphate synthase"/>
    <property type="match status" value="1"/>
</dbReference>
<proteinExistence type="evidence at transcript level"/>
<dbReference type="GO" id="GO:0046872">
    <property type="term" value="F:metal ion binding"/>
    <property type="evidence" value="ECO:0007669"/>
    <property type="project" value="UniProtKB-KW"/>
</dbReference>
<dbReference type="GO" id="GO:0009229">
    <property type="term" value="P:thiamine diphosphate biosynthetic process"/>
    <property type="evidence" value="ECO:0007669"/>
    <property type="project" value="UniProtKB-UniPathway"/>
</dbReference>
<protein>
    <recommendedName>
        <fullName evidence="2">thiamine phosphate synthase</fullName>
        <ecNumber evidence="2">2.5.1.3</ecNumber>
    </recommendedName>
</protein>
<evidence type="ECO:0000256" key="1">
    <source>
        <dbReference type="ARBA" id="ARBA00005165"/>
    </source>
</evidence>
<dbReference type="GO" id="GO:0004789">
    <property type="term" value="F:thiamine-phosphate diphosphorylase activity"/>
    <property type="evidence" value="ECO:0007669"/>
    <property type="project" value="UniProtKB-EC"/>
</dbReference>
<evidence type="ECO:0000256" key="4">
    <source>
        <dbReference type="ARBA" id="ARBA00022723"/>
    </source>
</evidence>
<keyword evidence="3" id="KW-0808">Transferase</keyword>